<comment type="similarity">
    <text evidence="1 2">Belongs to the arylamine N-acetyltransferase family.</text>
</comment>
<evidence type="ECO:0000313" key="4">
    <source>
        <dbReference type="Proteomes" id="UP000799772"/>
    </source>
</evidence>
<keyword evidence="2" id="KW-0012">Acyltransferase</keyword>
<dbReference type="AlphaFoldDB" id="A0A9P4IBK5"/>
<dbReference type="PANTHER" id="PTHR11786">
    <property type="entry name" value="N-HYDROXYARYLAMINE O-ACETYLTRANSFERASE"/>
    <property type="match status" value="1"/>
</dbReference>
<dbReference type="Pfam" id="PF00797">
    <property type="entry name" value="Acetyltransf_2"/>
    <property type="match status" value="1"/>
</dbReference>
<dbReference type="SUPFAM" id="SSF54001">
    <property type="entry name" value="Cysteine proteinases"/>
    <property type="match status" value="1"/>
</dbReference>
<dbReference type="PRINTS" id="PR01543">
    <property type="entry name" value="ANATRNSFRASE"/>
</dbReference>
<name>A0A9P4IBK5_9PEZI</name>
<organism evidence="3 4">
    <name type="scientific">Rhizodiscina lignyota</name>
    <dbReference type="NCBI Taxonomy" id="1504668"/>
    <lineage>
        <taxon>Eukaryota</taxon>
        <taxon>Fungi</taxon>
        <taxon>Dikarya</taxon>
        <taxon>Ascomycota</taxon>
        <taxon>Pezizomycotina</taxon>
        <taxon>Dothideomycetes</taxon>
        <taxon>Pleosporomycetidae</taxon>
        <taxon>Aulographales</taxon>
        <taxon>Rhizodiscinaceae</taxon>
        <taxon>Rhizodiscina</taxon>
    </lineage>
</organism>
<sequence length="332" mass="38021">MGVRYIYTREQLEQYFSRISIPESKRVYSVSSLSDPDKLNFLDILQKHQLVKVPWENLTQHYSWHRVINIRPTYLFKKIVTKPGVGGYCMEANYFFHLILYNLGFDVYMAGSRIYHADTGRYGGWTHVVNIVTLGDKKYLLDGGMGPNGPHCPVPLEPGVTLTQVDPGRMRLDYEPIGQNLDRSQKIWVFKHSYDHTMELEPVYCFTDLEFLPEDVESMNFEPMLDKQTFFTHKVVCVRFTTDKETDTELGPGSPNEVALEGEIDGSLALNHDVLKWRRRGNKVLEIPLKTEEERLAALKRYFGISFEPEDIESIHGTAAQLGPVAKQGGPA</sequence>
<reference evidence="3" key="1">
    <citation type="journal article" date="2020" name="Stud. Mycol.">
        <title>101 Dothideomycetes genomes: a test case for predicting lifestyles and emergence of pathogens.</title>
        <authorList>
            <person name="Haridas S."/>
            <person name="Albert R."/>
            <person name="Binder M."/>
            <person name="Bloem J."/>
            <person name="Labutti K."/>
            <person name="Salamov A."/>
            <person name="Andreopoulos B."/>
            <person name="Baker S."/>
            <person name="Barry K."/>
            <person name="Bills G."/>
            <person name="Bluhm B."/>
            <person name="Cannon C."/>
            <person name="Castanera R."/>
            <person name="Culley D."/>
            <person name="Daum C."/>
            <person name="Ezra D."/>
            <person name="Gonzalez J."/>
            <person name="Henrissat B."/>
            <person name="Kuo A."/>
            <person name="Liang C."/>
            <person name="Lipzen A."/>
            <person name="Lutzoni F."/>
            <person name="Magnuson J."/>
            <person name="Mondo S."/>
            <person name="Nolan M."/>
            <person name="Ohm R."/>
            <person name="Pangilinan J."/>
            <person name="Park H.-J."/>
            <person name="Ramirez L."/>
            <person name="Alfaro M."/>
            <person name="Sun H."/>
            <person name="Tritt A."/>
            <person name="Yoshinaga Y."/>
            <person name="Zwiers L.-H."/>
            <person name="Turgeon B."/>
            <person name="Goodwin S."/>
            <person name="Spatafora J."/>
            <person name="Crous P."/>
            <person name="Grigoriev I."/>
        </authorList>
    </citation>
    <scope>NUCLEOTIDE SEQUENCE</scope>
    <source>
        <strain evidence="3">CBS 133067</strain>
    </source>
</reference>
<dbReference type="InterPro" id="IPR038765">
    <property type="entry name" value="Papain-like_cys_pep_sf"/>
</dbReference>
<accession>A0A9P4IBK5</accession>
<keyword evidence="2" id="KW-0808">Transferase</keyword>
<dbReference type="InterPro" id="IPR001447">
    <property type="entry name" value="Arylamine_N-AcTrfase"/>
</dbReference>
<proteinExistence type="inferred from homology"/>
<evidence type="ECO:0000256" key="1">
    <source>
        <dbReference type="ARBA" id="ARBA00006547"/>
    </source>
</evidence>
<gene>
    <name evidence="3" type="ORF">NA57DRAFT_43333</name>
</gene>
<evidence type="ECO:0000313" key="3">
    <source>
        <dbReference type="EMBL" id="KAF2096255.1"/>
    </source>
</evidence>
<dbReference type="Proteomes" id="UP000799772">
    <property type="component" value="Unassembled WGS sequence"/>
</dbReference>
<dbReference type="EMBL" id="ML978130">
    <property type="protein sequence ID" value="KAF2096255.1"/>
    <property type="molecule type" value="Genomic_DNA"/>
</dbReference>
<dbReference type="OrthoDB" id="10260017at2759"/>
<dbReference type="InterPro" id="IPR053710">
    <property type="entry name" value="Arylamine_NAT_domain_sf"/>
</dbReference>
<dbReference type="Gene3D" id="3.30.2140.20">
    <property type="match status" value="1"/>
</dbReference>
<keyword evidence="4" id="KW-1185">Reference proteome</keyword>
<evidence type="ECO:0000256" key="2">
    <source>
        <dbReference type="RuleBase" id="RU003452"/>
    </source>
</evidence>
<comment type="caution">
    <text evidence="3">The sequence shown here is derived from an EMBL/GenBank/DDBJ whole genome shotgun (WGS) entry which is preliminary data.</text>
</comment>
<dbReference type="GO" id="GO:0016407">
    <property type="term" value="F:acetyltransferase activity"/>
    <property type="evidence" value="ECO:0007669"/>
    <property type="project" value="InterPro"/>
</dbReference>
<protein>
    <submittedName>
        <fullName evidence="3">Cysteine proteinase</fullName>
    </submittedName>
</protein>
<dbReference type="PANTHER" id="PTHR11786:SF0">
    <property type="entry name" value="ARYLAMINE N-ACETYLTRANSFERASE 4-RELATED"/>
    <property type="match status" value="1"/>
</dbReference>